<accession>A0ABD5YZL3</accession>
<gene>
    <name evidence="3" type="ORF">ACFQL7_24355</name>
</gene>
<reference evidence="3 4" key="1">
    <citation type="journal article" date="2019" name="Int. J. Syst. Evol. Microbiol.">
        <title>The Global Catalogue of Microorganisms (GCM) 10K type strain sequencing project: providing services to taxonomists for standard genome sequencing and annotation.</title>
        <authorList>
            <consortium name="The Broad Institute Genomics Platform"/>
            <consortium name="The Broad Institute Genome Sequencing Center for Infectious Disease"/>
            <person name="Wu L."/>
            <person name="Ma J."/>
        </authorList>
    </citation>
    <scope>NUCLEOTIDE SEQUENCE [LARGE SCALE GENOMIC DNA]</scope>
    <source>
        <strain evidence="3 4">RDMS1</strain>
    </source>
</reference>
<feature type="transmembrane region" description="Helical" evidence="2">
    <location>
        <begin position="89"/>
        <end position="112"/>
    </location>
</feature>
<dbReference type="AlphaFoldDB" id="A0ABD5YZL3"/>
<keyword evidence="2" id="KW-0812">Transmembrane</keyword>
<protein>
    <submittedName>
        <fullName evidence="3">Uncharacterized protein</fullName>
    </submittedName>
</protein>
<keyword evidence="4" id="KW-1185">Reference proteome</keyword>
<evidence type="ECO:0000313" key="4">
    <source>
        <dbReference type="Proteomes" id="UP001596417"/>
    </source>
</evidence>
<dbReference type="RefSeq" id="WP_264556644.1">
    <property type="nucleotide sequence ID" value="NZ_CP109981.1"/>
</dbReference>
<evidence type="ECO:0000256" key="2">
    <source>
        <dbReference type="SAM" id="Phobius"/>
    </source>
</evidence>
<evidence type="ECO:0000313" key="3">
    <source>
        <dbReference type="EMBL" id="MFC7192630.1"/>
    </source>
</evidence>
<feature type="transmembrane region" description="Helical" evidence="2">
    <location>
        <begin position="132"/>
        <end position="153"/>
    </location>
</feature>
<organism evidence="3 4">
    <name type="scientific">Halocatena marina</name>
    <dbReference type="NCBI Taxonomy" id="2934937"/>
    <lineage>
        <taxon>Archaea</taxon>
        <taxon>Methanobacteriati</taxon>
        <taxon>Methanobacteriota</taxon>
        <taxon>Stenosarchaea group</taxon>
        <taxon>Halobacteria</taxon>
        <taxon>Halobacteriales</taxon>
        <taxon>Natronomonadaceae</taxon>
        <taxon>Halocatena</taxon>
    </lineage>
</organism>
<dbReference type="Proteomes" id="UP001596417">
    <property type="component" value="Unassembled WGS sequence"/>
</dbReference>
<comment type="caution">
    <text evidence="3">The sequence shown here is derived from an EMBL/GenBank/DDBJ whole genome shotgun (WGS) entry which is preliminary data.</text>
</comment>
<name>A0ABD5YZL3_9EURY</name>
<evidence type="ECO:0000256" key="1">
    <source>
        <dbReference type="SAM" id="MobiDB-lite"/>
    </source>
</evidence>
<proteinExistence type="predicted"/>
<dbReference type="EMBL" id="JBHTAX010000005">
    <property type="protein sequence ID" value="MFC7192630.1"/>
    <property type="molecule type" value="Genomic_DNA"/>
</dbReference>
<dbReference type="GeneID" id="76202324"/>
<sequence>MCTRTNDAAVVHRQPVELRVGGAQLMLDRTIDISDKTTPLMVASGILWLAVLILGLAGYWFAGLIVSVFLFHPWFIIGASSRQKIPVKLLVYPLGIWTVLQLAAFGLAEYFSGSYAEGSAGLITGMHPSFAAVYWLYWIGGFMTVALTFGLYYRRYYLPEGRWDEFLEEVEEAKAAQESEGMVEDTPTPETPDSEVMS</sequence>
<keyword evidence="2" id="KW-0472">Membrane</keyword>
<keyword evidence="2" id="KW-1133">Transmembrane helix</keyword>
<feature type="transmembrane region" description="Helical" evidence="2">
    <location>
        <begin position="46"/>
        <end position="77"/>
    </location>
</feature>
<feature type="region of interest" description="Disordered" evidence="1">
    <location>
        <begin position="174"/>
        <end position="198"/>
    </location>
</feature>